<dbReference type="SUPFAM" id="SSF158682">
    <property type="entry name" value="TerB-like"/>
    <property type="match status" value="1"/>
</dbReference>
<dbReference type="AlphaFoldDB" id="A0A1S1YTG6"/>
<keyword evidence="2" id="KW-1185">Reference proteome</keyword>
<dbReference type="OrthoDB" id="306887at2"/>
<sequence>MNTNTISKNEKTDFWFTILKTSLKIPGAKIEREYFLRKQFSRYLNDSELKKVIETSPSIAGVSNKIIGKVANSCINWQTAQITGLSFLAGIPGGWAMAATIPADLTQFYFQSIQLIQKLAYLYGWSEIFDAEEDGTVSDESLLVLSLFFGVMFGSSQANKAIMALSENMAKEVVKRLPQKALTKYGIYNISKEVGKWIGLKVTKDSFALSVSKSIPILGGVISGGISLATMKLMSNKLIIHLKELPQATVNEIENSIIIENVEEVLEADNKDFLELEKIKCLINLMKVDKEIHPQEEKFILNIIEKSEIAFEKKITLIDDMKSVQFLNIDFKLLKSESFESISLITILLELSKIDGNFDLREKLYIKEISKQLDIENEVNELLN</sequence>
<accession>A0A1S1YTG6</accession>
<evidence type="ECO:0008006" key="3">
    <source>
        <dbReference type="Google" id="ProtNLM"/>
    </source>
</evidence>
<protein>
    <recommendedName>
        <fullName evidence="3">Co-chaperone DjlA N-terminal domain-containing protein</fullName>
    </recommendedName>
</protein>
<gene>
    <name evidence="1" type="ORF">NH26_22265</name>
</gene>
<dbReference type="EMBL" id="JRYR02000002">
    <property type="protein sequence ID" value="OHX64322.1"/>
    <property type="molecule type" value="Genomic_DNA"/>
</dbReference>
<dbReference type="Proteomes" id="UP000179797">
    <property type="component" value="Unassembled WGS sequence"/>
</dbReference>
<dbReference type="CDD" id="cd07177">
    <property type="entry name" value="terB_like"/>
    <property type="match status" value="1"/>
</dbReference>
<dbReference type="STRING" id="915059.NH26_22265"/>
<comment type="caution">
    <text evidence="1">The sequence shown here is derived from an EMBL/GenBank/DDBJ whole genome shotgun (WGS) entry which is preliminary data.</text>
</comment>
<proteinExistence type="predicted"/>
<evidence type="ECO:0000313" key="2">
    <source>
        <dbReference type="Proteomes" id="UP000179797"/>
    </source>
</evidence>
<dbReference type="InterPro" id="IPR029024">
    <property type="entry name" value="TerB-like"/>
</dbReference>
<organism evidence="1 2">
    <name type="scientific">Flammeovirga pacifica</name>
    <dbReference type="NCBI Taxonomy" id="915059"/>
    <lineage>
        <taxon>Bacteria</taxon>
        <taxon>Pseudomonadati</taxon>
        <taxon>Bacteroidota</taxon>
        <taxon>Cytophagia</taxon>
        <taxon>Cytophagales</taxon>
        <taxon>Flammeovirgaceae</taxon>
        <taxon>Flammeovirga</taxon>
    </lineage>
</organism>
<evidence type="ECO:0000313" key="1">
    <source>
        <dbReference type="EMBL" id="OHX64322.1"/>
    </source>
</evidence>
<dbReference type="Gene3D" id="1.10.3680.10">
    <property type="entry name" value="TerB-like"/>
    <property type="match status" value="1"/>
</dbReference>
<name>A0A1S1YTG6_FLAPC</name>
<dbReference type="RefSeq" id="WP_052431881.1">
    <property type="nucleotide sequence ID" value="NZ_JRYR02000002.1"/>
</dbReference>
<reference evidence="1 2" key="1">
    <citation type="journal article" date="2012" name="Int. J. Syst. Evol. Microbiol.">
        <title>Flammeovirga pacifica sp. nov., isolated from deep-sea sediment.</title>
        <authorList>
            <person name="Xu H."/>
            <person name="Fu Y."/>
            <person name="Yang N."/>
            <person name="Ding Z."/>
            <person name="Lai Q."/>
            <person name="Zeng R."/>
        </authorList>
    </citation>
    <scope>NUCLEOTIDE SEQUENCE [LARGE SCALE GENOMIC DNA]</scope>
    <source>
        <strain evidence="2">DSM 24597 / LMG 26175 / WPAGA1</strain>
    </source>
</reference>